<dbReference type="AlphaFoldDB" id="A0A4P1RGQ9"/>
<feature type="transmembrane region" description="Helical" evidence="3">
    <location>
        <begin position="439"/>
        <end position="461"/>
    </location>
</feature>
<keyword evidence="6" id="KW-1185">Reference proteome</keyword>
<feature type="chain" id="PRO_5020033891" description="Glucuronosyltransferase PGSIP8" evidence="4">
    <location>
        <begin position="35"/>
        <end position="544"/>
    </location>
</feature>
<evidence type="ECO:0008006" key="7">
    <source>
        <dbReference type="Google" id="ProtNLM"/>
    </source>
</evidence>
<keyword evidence="4" id="KW-0732">Signal</keyword>
<dbReference type="GO" id="GO:0016757">
    <property type="term" value="F:glycosyltransferase activity"/>
    <property type="evidence" value="ECO:0007669"/>
    <property type="project" value="UniProtKB-KW"/>
</dbReference>
<feature type="transmembrane region" description="Helical" evidence="3">
    <location>
        <begin position="411"/>
        <end position="433"/>
    </location>
</feature>
<dbReference type="PANTHER" id="PTHR11183">
    <property type="entry name" value="GLYCOGENIN SUBFAMILY MEMBER"/>
    <property type="match status" value="1"/>
</dbReference>
<dbReference type="InterPro" id="IPR029044">
    <property type="entry name" value="Nucleotide-diphossugar_trans"/>
</dbReference>
<feature type="transmembrane region" description="Helical" evidence="3">
    <location>
        <begin position="493"/>
        <end position="514"/>
    </location>
</feature>
<evidence type="ECO:0000256" key="2">
    <source>
        <dbReference type="ARBA" id="ARBA00023211"/>
    </source>
</evidence>
<evidence type="ECO:0000256" key="1">
    <source>
        <dbReference type="ARBA" id="ARBA00022676"/>
    </source>
</evidence>
<dbReference type="SUPFAM" id="SSF53448">
    <property type="entry name" value="Nucleotide-diphospho-sugar transferases"/>
    <property type="match status" value="1"/>
</dbReference>
<feature type="transmembrane region" description="Helical" evidence="3">
    <location>
        <begin position="370"/>
        <end position="390"/>
    </location>
</feature>
<name>A0A4P1RGQ9_LUPAN</name>
<keyword evidence="1" id="KW-0328">Glycosyltransferase</keyword>
<accession>A0A4P1RGQ9</accession>
<keyword evidence="1" id="KW-0808">Transferase</keyword>
<dbReference type="EMBL" id="CM007366">
    <property type="protein sequence ID" value="OIW10367.1"/>
    <property type="molecule type" value="Genomic_DNA"/>
</dbReference>
<evidence type="ECO:0000313" key="6">
    <source>
        <dbReference type="Proteomes" id="UP000188354"/>
    </source>
</evidence>
<evidence type="ECO:0000256" key="3">
    <source>
        <dbReference type="SAM" id="Phobius"/>
    </source>
</evidence>
<keyword evidence="3" id="KW-1133">Transmembrane helix</keyword>
<organism evidence="5 6">
    <name type="scientific">Lupinus angustifolius</name>
    <name type="common">Narrow-leaved blue lupine</name>
    <dbReference type="NCBI Taxonomy" id="3871"/>
    <lineage>
        <taxon>Eukaryota</taxon>
        <taxon>Viridiplantae</taxon>
        <taxon>Streptophyta</taxon>
        <taxon>Embryophyta</taxon>
        <taxon>Tracheophyta</taxon>
        <taxon>Spermatophyta</taxon>
        <taxon>Magnoliopsida</taxon>
        <taxon>eudicotyledons</taxon>
        <taxon>Gunneridae</taxon>
        <taxon>Pentapetalae</taxon>
        <taxon>rosids</taxon>
        <taxon>fabids</taxon>
        <taxon>Fabales</taxon>
        <taxon>Fabaceae</taxon>
        <taxon>Papilionoideae</taxon>
        <taxon>50 kb inversion clade</taxon>
        <taxon>genistoids sensu lato</taxon>
        <taxon>core genistoids</taxon>
        <taxon>Genisteae</taxon>
        <taxon>Lupinus</taxon>
    </lineage>
</organism>
<reference evidence="5 6" key="1">
    <citation type="journal article" date="2017" name="Plant Biotechnol. J.">
        <title>A comprehensive draft genome sequence for lupin (Lupinus angustifolius), an emerging health food: insights into plant-microbe interactions and legume evolution.</title>
        <authorList>
            <person name="Hane J.K."/>
            <person name="Ming Y."/>
            <person name="Kamphuis L.G."/>
            <person name="Nelson M.N."/>
            <person name="Garg G."/>
            <person name="Atkins C.A."/>
            <person name="Bayer P.E."/>
            <person name="Bravo A."/>
            <person name="Bringans S."/>
            <person name="Cannon S."/>
            <person name="Edwards D."/>
            <person name="Foley R."/>
            <person name="Gao L.L."/>
            <person name="Harrison M.J."/>
            <person name="Huang W."/>
            <person name="Hurgobin B."/>
            <person name="Li S."/>
            <person name="Liu C.W."/>
            <person name="McGrath A."/>
            <person name="Morahan G."/>
            <person name="Murray J."/>
            <person name="Weller J."/>
            <person name="Jian J."/>
            <person name="Singh K.B."/>
        </authorList>
    </citation>
    <scope>NUCLEOTIDE SEQUENCE [LARGE SCALE GENOMIC DNA]</scope>
    <source>
        <strain evidence="6">cv. Tanjil</strain>
        <tissue evidence="5">Whole plant</tissue>
    </source>
</reference>
<dbReference type="Proteomes" id="UP000188354">
    <property type="component" value="Chromosome LG06"/>
</dbReference>
<feature type="transmembrane region" description="Helical" evidence="3">
    <location>
        <begin position="468"/>
        <end position="487"/>
    </location>
</feature>
<gene>
    <name evidence="5" type="ORF">TanjilG_28118</name>
</gene>
<dbReference type="CDD" id="cd02537">
    <property type="entry name" value="GT8_Glycogenin"/>
    <property type="match status" value="1"/>
</dbReference>
<dbReference type="Gramene" id="OIW10367">
    <property type="protein sequence ID" value="OIW10367"/>
    <property type="gene ID" value="TanjilG_28118"/>
</dbReference>
<dbReference type="InterPro" id="IPR050587">
    <property type="entry name" value="GNT1/Glycosyltrans_8"/>
</dbReference>
<sequence length="544" mass="62333">MAQLGHNDASFLRLLMMLLLFGIWFLSNNNNISSVEAKNAYATMMYVGTSRDYEFYIAIRVMLKSLARLKVDADLVVIASIDVHNRWVRALEEEDNAKVVRVENLDNPYKHQDNFDKRFQLSLNKLYAWSLVEYDRVVMLDADNLFLQKTDELFQCGQFCAIFINPCVFHTGLFVLQPSTAVFEDMVNELQNGRENPDGADQGFIASYFPDLLDKPMFHPTLNGSKLDGTYRLPLGYQMDASYYYLKLRWSIPCGPNSVITFPGAPWLKPWYWWSWPVLPLGLQWHEQRRKTLGPDWTSLSGLEKSGPTSCPVLNNPYNVLSSWFKSTSLLEWKIRNRPLPVWLLAIANPFNHNYSFDIIFRLNRYGAEMAVILIQSTVYLGILITTRLTRPSLSKLCYRRSDKSIGMMQNSLKLLALWSILAAYLTPFFIIPQTIHPILGWLLYLFGTFALCSIAINAFLLPMLPVLVPWFGIAGALMVMAFPWYSDGVVRALFVFGYAFCVAPILWAAMVRIMAGLQVSLEREGFMPRLGESSPPSWLNKLY</sequence>
<keyword evidence="3" id="KW-0472">Membrane</keyword>
<evidence type="ECO:0000256" key="4">
    <source>
        <dbReference type="SAM" id="SignalP"/>
    </source>
</evidence>
<evidence type="ECO:0000313" key="5">
    <source>
        <dbReference type="EMBL" id="OIW10367.1"/>
    </source>
</evidence>
<dbReference type="STRING" id="3871.A0A4P1RGQ9"/>
<dbReference type="Gene3D" id="3.90.550.10">
    <property type="entry name" value="Spore Coat Polysaccharide Biosynthesis Protein SpsA, Chain A"/>
    <property type="match status" value="1"/>
</dbReference>
<keyword evidence="2" id="KW-0464">Manganese</keyword>
<proteinExistence type="predicted"/>
<protein>
    <recommendedName>
        <fullName evidence="7">Glucuronosyltransferase PGSIP8</fullName>
    </recommendedName>
</protein>
<feature type="signal peptide" evidence="4">
    <location>
        <begin position="1"/>
        <end position="34"/>
    </location>
</feature>
<keyword evidence="3" id="KW-0812">Transmembrane</keyword>